<dbReference type="HAMAP" id="MF_00479">
    <property type="entry name" value="RsxG_RnfG"/>
    <property type="match status" value="1"/>
</dbReference>
<comment type="cofactor">
    <cofactor evidence="6">
        <name>FMN</name>
        <dbReference type="ChEBI" id="CHEBI:58210"/>
    </cofactor>
</comment>
<keyword evidence="4 6" id="KW-0288">FMN</keyword>
<proteinExistence type="inferred from homology"/>
<keyword evidence="5 6" id="KW-0249">Electron transport</keyword>
<evidence type="ECO:0000256" key="1">
    <source>
        <dbReference type="ARBA" id="ARBA00022448"/>
    </source>
</evidence>
<feature type="modified residue" description="FMN phosphoryl threonine" evidence="6">
    <location>
        <position position="179"/>
    </location>
</feature>
<protein>
    <recommendedName>
        <fullName evidence="6">Ion-translocating oxidoreductase complex subunit G</fullName>
        <ecNumber evidence="6">7.-.-.-</ecNumber>
    </recommendedName>
    <alternativeName>
        <fullName evidence="6">Rnf electron transport complex subunit G</fullName>
    </alternativeName>
</protein>
<dbReference type="GO" id="GO:0005886">
    <property type="term" value="C:plasma membrane"/>
    <property type="evidence" value="ECO:0007669"/>
    <property type="project" value="UniProtKB-SubCell"/>
</dbReference>
<dbReference type="GO" id="GO:0022900">
    <property type="term" value="P:electron transport chain"/>
    <property type="evidence" value="ECO:0007669"/>
    <property type="project" value="UniProtKB-UniRule"/>
</dbReference>
<dbReference type="InterPro" id="IPR010209">
    <property type="entry name" value="Ion_transpt_RnfG/RsxG"/>
</dbReference>
<dbReference type="NCBIfam" id="TIGR01947">
    <property type="entry name" value="rnfG"/>
    <property type="match status" value="1"/>
</dbReference>
<keyword evidence="9" id="KW-1185">Reference proteome</keyword>
<evidence type="ECO:0000256" key="5">
    <source>
        <dbReference type="ARBA" id="ARBA00022982"/>
    </source>
</evidence>
<evidence type="ECO:0000256" key="6">
    <source>
        <dbReference type="HAMAP-Rule" id="MF_00479"/>
    </source>
</evidence>
<keyword evidence="6" id="KW-1133">Transmembrane helix</keyword>
<dbReference type="AlphaFoldDB" id="A0A928V654"/>
<keyword evidence="6" id="KW-0472">Membrane</keyword>
<dbReference type="NCBIfam" id="NF002519">
    <property type="entry name" value="PRK01908.1"/>
    <property type="match status" value="1"/>
</dbReference>
<evidence type="ECO:0000256" key="2">
    <source>
        <dbReference type="ARBA" id="ARBA00022553"/>
    </source>
</evidence>
<keyword evidence="2 6" id="KW-0597">Phosphoprotein</keyword>
<keyword evidence="6" id="KW-1278">Translocase</keyword>
<feature type="domain" description="FMN-binding" evidence="7">
    <location>
        <begin position="104"/>
        <end position="196"/>
    </location>
</feature>
<evidence type="ECO:0000259" key="7">
    <source>
        <dbReference type="SMART" id="SM00900"/>
    </source>
</evidence>
<dbReference type="GO" id="GO:0009055">
    <property type="term" value="F:electron transfer activity"/>
    <property type="evidence" value="ECO:0007669"/>
    <property type="project" value="InterPro"/>
</dbReference>
<sequence>MLLRSISKNSVLLGLFALVIAVGLALTYAGTRDHIEAAERAARQSALFEIIPRHLHDNDLLTDTRPIPASAWPQLGLKQGGDMHIARYQGEVVAIIIPAIAPDGYSGNINLIVGINRDLSVAGVRIVAHNETPGLGDKFELKKGNWILSFDGKSLLNPATERWGVTKDGGVFDQFTGATITPRAVVNQVKRVLEFVEQYQELLFSPAPPPSLTGQQP</sequence>
<keyword evidence="6" id="KW-0997">Cell inner membrane</keyword>
<dbReference type="EMBL" id="PRDL01000001">
    <property type="protein sequence ID" value="MBE8716794.1"/>
    <property type="molecule type" value="Genomic_DNA"/>
</dbReference>
<keyword evidence="6" id="KW-0812">Transmembrane</keyword>
<dbReference type="InterPro" id="IPR007329">
    <property type="entry name" value="FMN-bd"/>
</dbReference>
<dbReference type="PANTHER" id="PTHR36118">
    <property type="entry name" value="ION-TRANSLOCATING OXIDOREDUCTASE COMPLEX SUBUNIT G"/>
    <property type="match status" value="1"/>
</dbReference>
<dbReference type="Proteomes" id="UP000652567">
    <property type="component" value="Unassembled WGS sequence"/>
</dbReference>
<dbReference type="RefSeq" id="WP_193908132.1">
    <property type="nucleotide sequence ID" value="NZ_PRDL01000001.1"/>
</dbReference>
<comment type="caution">
    <text evidence="8">The sequence shown here is derived from an EMBL/GenBank/DDBJ whole genome shotgun (WGS) entry which is preliminary data.</text>
</comment>
<dbReference type="PIRSF" id="PIRSF006091">
    <property type="entry name" value="E_trnsport_RnfG"/>
    <property type="match status" value="1"/>
</dbReference>
<comment type="subcellular location">
    <subcellularLocation>
        <location evidence="6">Cell inner membrane</location>
        <topology evidence="6">Single-pass membrane protein</topology>
    </subcellularLocation>
</comment>
<evidence type="ECO:0000256" key="4">
    <source>
        <dbReference type="ARBA" id="ARBA00022643"/>
    </source>
</evidence>
<comment type="subunit">
    <text evidence="6">The complex is composed of six subunits: RnfA, RnfB, RnfC, RnfD, RnfE and RnfG.</text>
</comment>
<evidence type="ECO:0000256" key="3">
    <source>
        <dbReference type="ARBA" id="ARBA00022630"/>
    </source>
</evidence>
<organism evidence="8 9">
    <name type="scientific">Cellvibrio polysaccharolyticus</name>
    <dbReference type="NCBI Taxonomy" id="2082724"/>
    <lineage>
        <taxon>Bacteria</taxon>
        <taxon>Pseudomonadati</taxon>
        <taxon>Pseudomonadota</taxon>
        <taxon>Gammaproteobacteria</taxon>
        <taxon>Cellvibrionales</taxon>
        <taxon>Cellvibrionaceae</taxon>
        <taxon>Cellvibrio</taxon>
    </lineage>
</organism>
<gene>
    <name evidence="6" type="primary">rnfG</name>
    <name evidence="8" type="ORF">C4F51_06275</name>
</gene>
<evidence type="ECO:0000313" key="9">
    <source>
        <dbReference type="Proteomes" id="UP000652567"/>
    </source>
</evidence>
<keyword evidence="6" id="KW-1003">Cell membrane</keyword>
<dbReference type="GO" id="GO:0010181">
    <property type="term" value="F:FMN binding"/>
    <property type="evidence" value="ECO:0007669"/>
    <property type="project" value="InterPro"/>
</dbReference>
<name>A0A928V654_9GAMM</name>
<dbReference type="SMART" id="SM00900">
    <property type="entry name" value="FMN_bind"/>
    <property type="match status" value="1"/>
</dbReference>
<evidence type="ECO:0000313" key="8">
    <source>
        <dbReference type="EMBL" id="MBE8716794.1"/>
    </source>
</evidence>
<dbReference type="PANTHER" id="PTHR36118:SF1">
    <property type="entry name" value="ION-TRANSLOCATING OXIDOREDUCTASE COMPLEX SUBUNIT G"/>
    <property type="match status" value="1"/>
</dbReference>
<dbReference type="Pfam" id="PF04205">
    <property type="entry name" value="FMN_bind"/>
    <property type="match status" value="1"/>
</dbReference>
<accession>A0A928V654</accession>
<keyword evidence="3 6" id="KW-0285">Flavoprotein</keyword>
<comment type="similarity">
    <text evidence="6">Belongs to the RnfG family.</text>
</comment>
<keyword evidence="1 6" id="KW-0813">Transport</keyword>
<dbReference type="EC" id="7.-.-.-" evidence="6"/>
<comment type="function">
    <text evidence="6">Part of a membrane-bound complex that couples electron transfer with translocation of ions across the membrane.</text>
</comment>
<reference evidence="8" key="1">
    <citation type="submission" date="2018-07" db="EMBL/GenBank/DDBJ databases">
        <title>Genome assembly of strain Ka43.</title>
        <authorList>
            <person name="Kukolya J."/>
            <person name="Nagy I."/>
            <person name="Horvath B."/>
            <person name="Toth A."/>
        </authorList>
    </citation>
    <scope>NUCLEOTIDE SEQUENCE</scope>
    <source>
        <strain evidence="8">KB43</strain>
    </source>
</reference>